<proteinExistence type="predicted"/>
<dbReference type="Proteomes" id="UP000034455">
    <property type="component" value="Unassembled WGS sequence"/>
</dbReference>
<reference evidence="1 2" key="1">
    <citation type="submission" date="2015-03" db="EMBL/GenBank/DDBJ databases">
        <title>Genome Assembly of Staphylococcus cohnii subsp. cohnii strain G22B2.</title>
        <authorList>
            <person name="Nair G."/>
            <person name="Kaur G."/>
            <person name="Khatri I."/>
            <person name="Singh N.K."/>
            <person name="Sathyabama S."/>
            <person name="Maurya S.K."/>
            <person name="Subramanian S."/>
            <person name="Agrewala J.N."/>
            <person name="Mayilraj S."/>
        </authorList>
    </citation>
    <scope>NUCLEOTIDE SEQUENCE [LARGE SCALE GENOMIC DNA]</scope>
    <source>
        <strain evidence="1 2">G22B2</strain>
    </source>
</reference>
<sequence>MLSFSKVNNIVKKISKRFQHQYVESFAYYARINHFWER</sequence>
<comment type="caution">
    <text evidence="1">The sequence shown here is derived from an EMBL/GenBank/DDBJ whole genome shotgun (WGS) entry which is preliminary data.</text>
</comment>
<dbReference type="AlphaFoldDB" id="A0A0M2NWU6"/>
<gene>
    <name evidence="1" type="ORF">UF66_2424</name>
</gene>
<dbReference type="EMBL" id="LAKJ01000008">
    <property type="protein sequence ID" value="KKI64472.1"/>
    <property type="molecule type" value="Genomic_DNA"/>
</dbReference>
<accession>A0A0M2NWU6</accession>
<name>A0A0M2NWU6_STACC</name>
<organism evidence="1 2">
    <name type="scientific">Staphylococcus cohnii subsp. cohnii</name>
    <dbReference type="NCBI Taxonomy" id="74704"/>
    <lineage>
        <taxon>Bacteria</taxon>
        <taxon>Bacillati</taxon>
        <taxon>Bacillota</taxon>
        <taxon>Bacilli</taxon>
        <taxon>Bacillales</taxon>
        <taxon>Staphylococcaceae</taxon>
        <taxon>Staphylococcus</taxon>
        <taxon>Staphylococcus cohnii species complex</taxon>
    </lineage>
</organism>
<evidence type="ECO:0000313" key="1">
    <source>
        <dbReference type="EMBL" id="KKI64472.1"/>
    </source>
</evidence>
<evidence type="ECO:0000313" key="2">
    <source>
        <dbReference type="Proteomes" id="UP000034455"/>
    </source>
</evidence>
<protein>
    <submittedName>
        <fullName evidence="1">Uncharacterized protein</fullName>
    </submittedName>
</protein>